<keyword evidence="1" id="KW-0472">Membrane</keyword>
<dbReference type="STRING" id="336831.WG68_13925"/>
<dbReference type="EMBL" id="LAHO01000014">
    <property type="protein sequence ID" value="KKO44654.1"/>
    <property type="molecule type" value="Genomic_DNA"/>
</dbReference>
<name>A0A0M2V2P7_9GAMM</name>
<sequence>MADLTLKQALIADPQARNPELARALAADHELQQLQRQLLLDQLSIKQALEFKVPETLPLKLLRQQMVLSQQTQQKRFAGAIALAASIAFVAGLTLNWFNYGYPQMTLGQHALAHVYHEAPYMEQMLAPQPLHQVNLKLASLGAELSDWQHSILFANFCDFRGTRSLHLVLQTEHGLATVFIVPAGNKLKFEHHFADETYRGRSLALKTADIVVVSENDADLQQLPAKLKQQLKFI</sequence>
<dbReference type="InterPro" id="IPR021806">
    <property type="entry name" value="DUF3379"/>
</dbReference>
<dbReference type="OrthoDB" id="6195578at2"/>
<proteinExistence type="predicted"/>
<keyword evidence="1" id="KW-0812">Transmembrane</keyword>
<comment type="caution">
    <text evidence="2">The sequence shown here is derived from an EMBL/GenBank/DDBJ whole genome shotgun (WGS) entry which is preliminary data.</text>
</comment>
<dbReference type="Proteomes" id="UP000034228">
    <property type="component" value="Unassembled WGS sequence"/>
</dbReference>
<reference evidence="2 3" key="1">
    <citation type="submission" date="2015-03" db="EMBL/GenBank/DDBJ databases">
        <title>Draft genome sequences of two protease-producing strains of Arsukibacterium isolated from two cold and alkaline environments.</title>
        <authorList>
            <person name="Lylloff J.E."/>
            <person name="Skov L.B."/>
            <person name="Jepsen M."/>
            <person name="Hallin P.F."/>
            <person name="Sorensen S.J."/>
            <person name="Stougaard P."/>
            <person name="Glaring M.A."/>
        </authorList>
    </citation>
    <scope>NUCLEOTIDE SEQUENCE [LARGE SCALE GENOMIC DNA]</scope>
    <source>
        <strain evidence="2 3">GCM72</strain>
    </source>
</reference>
<keyword evidence="3" id="KW-1185">Reference proteome</keyword>
<accession>A0A0M2V2P7</accession>
<evidence type="ECO:0000256" key="1">
    <source>
        <dbReference type="SAM" id="Phobius"/>
    </source>
</evidence>
<dbReference type="Pfam" id="PF11859">
    <property type="entry name" value="DUF3379"/>
    <property type="match status" value="1"/>
</dbReference>
<protein>
    <recommendedName>
        <fullName evidence="4">DUF3379 domain-containing protein</fullName>
    </recommendedName>
</protein>
<evidence type="ECO:0000313" key="2">
    <source>
        <dbReference type="EMBL" id="KKO44654.1"/>
    </source>
</evidence>
<feature type="transmembrane region" description="Helical" evidence="1">
    <location>
        <begin position="77"/>
        <end position="98"/>
    </location>
</feature>
<dbReference type="AlphaFoldDB" id="A0A0M2V2P7"/>
<keyword evidence="1" id="KW-1133">Transmembrane helix</keyword>
<evidence type="ECO:0008006" key="4">
    <source>
        <dbReference type="Google" id="ProtNLM"/>
    </source>
</evidence>
<dbReference type="PATRIC" id="fig|336831.14.peg.1409"/>
<evidence type="ECO:0000313" key="3">
    <source>
        <dbReference type="Proteomes" id="UP000034228"/>
    </source>
</evidence>
<dbReference type="RefSeq" id="WP_046558326.1">
    <property type="nucleotide sequence ID" value="NZ_LAHO01000014.1"/>
</dbReference>
<gene>
    <name evidence="2" type="ORF">WG68_13925</name>
</gene>
<organism evidence="2 3">
    <name type="scientific">Arsukibacterium ikkense</name>
    <dbReference type="NCBI Taxonomy" id="336831"/>
    <lineage>
        <taxon>Bacteria</taxon>
        <taxon>Pseudomonadati</taxon>
        <taxon>Pseudomonadota</taxon>
        <taxon>Gammaproteobacteria</taxon>
        <taxon>Chromatiales</taxon>
        <taxon>Chromatiaceae</taxon>
        <taxon>Arsukibacterium</taxon>
    </lineage>
</organism>